<accession>A0A238LC97</accession>
<feature type="chain" id="PRO_5013212223" description="DUF2927 domain-containing protein" evidence="1">
    <location>
        <begin position="24"/>
        <end position="228"/>
    </location>
</feature>
<dbReference type="EMBL" id="FXZK01000001">
    <property type="protein sequence ID" value="SMY06566.1"/>
    <property type="molecule type" value="Genomic_DNA"/>
</dbReference>
<name>A0A238LC97_9RHOB</name>
<protein>
    <recommendedName>
        <fullName evidence="4">DUF2927 domain-containing protein</fullName>
    </recommendedName>
</protein>
<keyword evidence="3" id="KW-1185">Reference proteome</keyword>
<dbReference type="RefSeq" id="WP_168770459.1">
    <property type="nucleotide sequence ID" value="NZ_FXZK01000001.1"/>
</dbReference>
<sequence length="228" mass="24193">MKAIQRSLCAALLSFGVAGAALAEDFVVTEGPLSDEAFYRLVACRAAPGKGCSERMVRWPASAAAELGIGLASIDDSYPPDLAQRMDQAIDRVIDTLNGAGAGLRLVRAVRTTQADISVHLVGAVQGGLIQGTGNIEMDGVEIGAALVHIRWNLAGNIIRGTIAVASDVPPDEAYPVLLEEITQSLGLMTDIRNPYYEDISVFSEDSNGVMSLSAQDLFAIRRHYPPP</sequence>
<proteinExistence type="predicted"/>
<organism evidence="2 3">
    <name type="scientific">Flavimaricola marinus</name>
    <dbReference type="NCBI Taxonomy" id="1819565"/>
    <lineage>
        <taxon>Bacteria</taxon>
        <taxon>Pseudomonadati</taxon>
        <taxon>Pseudomonadota</taxon>
        <taxon>Alphaproteobacteria</taxon>
        <taxon>Rhodobacterales</taxon>
        <taxon>Paracoccaceae</taxon>
        <taxon>Flavimaricola</taxon>
    </lineage>
</organism>
<evidence type="ECO:0008006" key="4">
    <source>
        <dbReference type="Google" id="ProtNLM"/>
    </source>
</evidence>
<dbReference type="AlphaFoldDB" id="A0A238LC97"/>
<dbReference type="Pfam" id="PF11150">
    <property type="entry name" value="DUF2927"/>
    <property type="match status" value="1"/>
</dbReference>
<reference evidence="2 3" key="1">
    <citation type="submission" date="2017-05" db="EMBL/GenBank/DDBJ databases">
        <authorList>
            <person name="Song R."/>
            <person name="Chenine A.L."/>
            <person name="Ruprecht R.M."/>
        </authorList>
    </citation>
    <scope>NUCLEOTIDE SEQUENCE [LARGE SCALE GENOMIC DNA]</scope>
    <source>
        <strain evidence="2 3">CECT 8899</strain>
    </source>
</reference>
<gene>
    <name evidence="2" type="ORF">LOM8899_00693</name>
</gene>
<evidence type="ECO:0000256" key="1">
    <source>
        <dbReference type="SAM" id="SignalP"/>
    </source>
</evidence>
<dbReference type="InterPro" id="IPR021323">
    <property type="entry name" value="DUF2927"/>
</dbReference>
<feature type="signal peptide" evidence="1">
    <location>
        <begin position="1"/>
        <end position="23"/>
    </location>
</feature>
<keyword evidence="1" id="KW-0732">Signal</keyword>
<evidence type="ECO:0000313" key="2">
    <source>
        <dbReference type="EMBL" id="SMY06566.1"/>
    </source>
</evidence>
<dbReference type="Proteomes" id="UP000201613">
    <property type="component" value="Unassembled WGS sequence"/>
</dbReference>
<evidence type="ECO:0000313" key="3">
    <source>
        <dbReference type="Proteomes" id="UP000201613"/>
    </source>
</evidence>